<name>A0AAD8FVI0_ACIOX</name>
<keyword evidence="3" id="KW-1185">Reference proteome</keyword>
<dbReference type="InterPro" id="IPR042477">
    <property type="entry name" value="HMGXB4"/>
</dbReference>
<comment type="caution">
    <text evidence="2">The sequence shown here is derived from an EMBL/GenBank/DDBJ whole genome shotgun (WGS) entry which is preliminary data.</text>
</comment>
<dbReference type="EMBL" id="JAGXEW010000031">
    <property type="protein sequence ID" value="KAK1155326.1"/>
    <property type="molecule type" value="Genomic_DNA"/>
</dbReference>
<feature type="region of interest" description="Disordered" evidence="1">
    <location>
        <begin position="52"/>
        <end position="178"/>
    </location>
</feature>
<evidence type="ECO:0000313" key="3">
    <source>
        <dbReference type="Proteomes" id="UP001230051"/>
    </source>
</evidence>
<dbReference type="PANTHER" id="PTHR46584:SF1">
    <property type="entry name" value="HMG DOMAIN-CONTAINING PROTEIN 4"/>
    <property type="match status" value="1"/>
</dbReference>
<feature type="compositionally biased region" description="Basic residues" evidence="1">
    <location>
        <begin position="150"/>
        <end position="178"/>
    </location>
</feature>
<sequence length="178" mass="19932">MAFEEMKKKGEGAVLECGGIEEVGLVAGRSQREKKRSYKDLLREEEEIAAQVRKSSKKRGKDSEFYLGGGDSHKKKKKQHSTDEFYCGDFSPSHPSKKKPKLLPPSLPLPAGHRHSHGPPQSYHLPSSHWFKTSQHGEWLRWGRGGSGRSHSHKPAYPPSHKHSHHHSSKHGSKGPPS</sequence>
<accession>A0AAD8FVI0</accession>
<dbReference type="Proteomes" id="UP001230051">
    <property type="component" value="Unassembled WGS sequence"/>
</dbReference>
<dbReference type="AlphaFoldDB" id="A0AAD8FVI0"/>
<reference evidence="2" key="1">
    <citation type="submission" date="2022-02" db="EMBL/GenBank/DDBJ databases">
        <title>Atlantic sturgeon de novo genome assembly.</title>
        <authorList>
            <person name="Stock M."/>
            <person name="Klopp C."/>
            <person name="Guiguen Y."/>
            <person name="Cabau C."/>
            <person name="Parinello H."/>
            <person name="Santidrian Yebra-Pimentel E."/>
            <person name="Kuhl H."/>
            <person name="Dirks R.P."/>
            <person name="Guessner J."/>
            <person name="Wuertz S."/>
            <person name="Du K."/>
            <person name="Schartl M."/>
        </authorList>
    </citation>
    <scope>NUCLEOTIDE SEQUENCE</scope>
    <source>
        <strain evidence="2">STURGEONOMICS-FGT-2020</strain>
        <tissue evidence="2">Whole blood</tissue>
    </source>
</reference>
<evidence type="ECO:0000256" key="1">
    <source>
        <dbReference type="SAM" id="MobiDB-lite"/>
    </source>
</evidence>
<protein>
    <submittedName>
        <fullName evidence="2">HMG domain-containing protein 4</fullName>
    </submittedName>
</protein>
<gene>
    <name evidence="2" type="ORF">AOXY_G27086</name>
</gene>
<proteinExistence type="predicted"/>
<organism evidence="2 3">
    <name type="scientific">Acipenser oxyrinchus oxyrinchus</name>
    <dbReference type="NCBI Taxonomy" id="40147"/>
    <lineage>
        <taxon>Eukaryota</taxon>
        <taxon>Metazoa</taxon>
        <taxon>Chordata</taxon>
        <taxon>Craniata</taxon>
        <taxon>Vertebrata</taxon>
        <taxon>Euteleostomi</taxon>
        <taxon>Actinopterygii</taxon>
        <taxon>Chondrostei</taxon>
        <taxon>Acipenseriformes</taxon>
        <taxon>Acipenseridae</taxon>
        <taxon>Acipenser</taxon>
    </lineage>
</organism>
<evidence type="ECO:0000313" key="2">
    <source>
        <dbReference type="EMBL" id="KAK1155326.1"/>
    </source>
</evidence>
<dbReference type="PANTHER" id="PTHR46584">
    <property type="entry name" value="HMG DOMAIN-CONTAINING PROTEIN 4"/>
    <property type="match status" value="1"/>
</dbReference>